<feature type="region of interest" description="Disordered" evidence="1">
    <location>
        <begin position="558"/>
        <end position="599"/>
    </location>
</feature>
<feature type="compositionally biased region" description="Low complexity" evidence="1">
    <location>
        <begin position="583"/>
        <end position="594"/>
    </location>
</feature>
<evidence type="ECO:0000259" key="3">
    <source>
        <dbReference type="PROSITE" id="PS51272"/>
    </source>
</evidence>
<dbReference type="PROSITE" id="PS51272">
    <property type="entry name" value="SLH"/>
    <property type="match status" value="3"/>
</dbReference>
<gene>
    <name evidence="4" type="ORF">GT019_24810</name>
</gene>
<proteinExistence type="predicted"/>
<feature type="domain" description="SLH" evidence="3">
    <location>
        <begin position="795"/>
        <end position="858"/>
    </location>
</feature>
<organism evidence="4 5">
    <name type="scientific">Paenibacillus glycinis</name>
    <dbReference type="NCBI Taxonomy" id="2697035"/>
    <lineage>
        <taxon>Bacteria</taxon>
        <taxon>Bacillati</taxon>
        <taxon>Bacillota</taxon>
        <taxon>Bacilli</taxon>
        <taxon>Bacillales</taxon>
        <taxon>Paenibacillaceae</taxon>
        <taxon>Paenibacillus</taxon>
    </lineage>
</organism>
<feature type="signal peptide" evidence="2">
    <location>
        <begin position="1"/>
        <end position="25"/>
    </location>
</feature>
<dbReference type="SUPFAM" id="SSF52833">
    <property type="entry name" value="Thioredoxin-like"/>
    <property type="match status" value="1"/>
</dbReference>
<sequence length="978" mass="102703">MRKPTFAARIVALLLALLISVPAFSANADAGDSSAVVSTGSGTGATSHYDYFSDVYPSLNDASHVFKTVTYEDLAHILGSEGKYAILFGGASLPSTQAEIGYIDQVAKAYGISTIYNFDTKLDGLTLDIADSGNAFASVYTDLVNKYLTEKNAAGAAVGASPAADVKDKTFLFVYDKDHKNGDNSQPIVASLKNDGSAADFLTDGAVDASKVDAFKTQVQNVLGAAPAVDYATVANNDFFEPAFNQNVKHNSPNVGRDIFGAEDGQLVFEHVTYHELTRLLDSHGNYAILFGGSWCPNTQAAIKFINEYAKKYNIDKVYMWDPRLDAGVDVTQTDSPDFDSHDIDRLMVRGTGHPYANLYVDLVNKYLTNIQTQYVKGTTNVTYKDANGQDVVANKLQVPYLYIYNKDNKDASGVSAPILGHVELMYSWTNIQPDYQSNGVLPNTAYKTALDALFSRLESVPTQAAGVAPTTSANNDGRITGVTAALEYKAAGAANYTPVTGTSITGLAAGTYNVRYAAKPGYNGPVSSRSNGVTTLIAPTQVPYAAGESVDVIVPAGPTGGGNTGGGTTGGSTTPVKDDGVTTTTSGSTTTSSIDVPAKTDADGNTTAVVTKEAAAALVDSAKKTESAGNVAVAELKVASAADTQTARISIPRAVIDDVAANTKAQVKINYAAVGTVQFDTQALKTISAAGTGDVTIEIAKRELTAEGKEVLGDRPVYDLSVKAGDTLVSDFGGGSVKVSVPYAPKTGEDPNAIIVYYITEDGYLEPVRGKYNPATGTVDFVTAHFSQYIVAYNKVAFDDVSDAAWYGKAVTFLAAREIATGTDDTHYSPLANVTRGQFLVLLLKAYGIEPNEAEANNFADAGNAYYTPYLGAAKRLGITTGLGDNLFAPDKAITRQDLFTLLYRALDVLGKLPSGDAGSAVSSFADAGKIAGYAQDAFQALVKGGVVTGSGGKLNPAGLTTRAEVAQVLYKLLSNE</sequence>
<evidence type="ECO:0000256" key="1">
    <source>
        <dbReference type="SAM" id="MobiDB-lite"/>
    </source>
</evidence>
<protein>
    <recommendedName>
        <fullName evidence="3">SLH domain-containing protein</fullName>
    </recommendedName>
</protein>
<evidence type="ECO:0000313" key="4">
    <source>
        <dbReference type="EMBL" id="NBD27106.1"/>
    </source>
</evidence>
<dbReference type="InterPro" id="IPR001119">
    <property type="entry name" value="SLH_dom"/>
</dbReference>
<comment type="caution">
    <text evidence="4">The sequence shown here is derived from an EMBL/GenBank/DDBJ whole genome shotgun (WGS) entry which is preliminary data.</text>
</comment>
<dbReference type="Gene3D" id="3.40.30.10">
    <property type="entry name" value="Glutaredoxin"/>
    <property type="match status" value="1"/>
</dbReference>
<feature type="chain" id="PRO_5045302515" description="SLH domain-containing protein" evidence="2">
    <location>
        <begin position="26"/>
        <end position="978"/>
    </location>
</feature>
<dbReference type="Proteomes" id="UP000665561">
    <property type="component" value="Unassembled WGS sequence"/>
</dbReference>
<reference evidence="4 5" key="1">
    <citation type="submission" date="2020-01" db="EMBL/GenBank/DDBJ databases">
        <title>Paenibacillus soybeanensis sp. nov. isolated from the nodules of soybean (Glycine max(L.) Merr).</title>
        <authorList>
            <person name="Wang H."/>
        </authorList>
    </citation>
    <scope>NUCLEOTIDE SEQUENCE [LARGE SCALE GENOMIC DNA]</scope>
    <source>
        <strain evidence="4 5">T1</strain>
    </source>
</reference>
<keyword evidence="2" id="KW-0732">Signal</keyword>
<keyword evidence="5" id="KW-1185">Reference proteome</keyword>
<feature type="domain" description="SLH" evidence="3">
    <location>
        <begin position="923"/>
        <end position="978"/>
    </location>
</feature>
<evidence type="ECO:0000313" key="5">
    <source>
        <dbReference type="Proteomes" id="UP000665561"/>
    </source>
</evidence>
<evidence type="ECO:0000256" key="2">
    <source>
        <dbReference type="SAM" id="SignalP"/>
    </source>
</evidence>
<name>A0ABW9XWP0_9BACL</name>
<feature type="compositionally biased region" description="Gly residues" evidence="1">
    <location>
        <begin position="559"/>
        <end position="571"/>
    </location>
</feature>
<dbReference type="RefSeq" id="WP_161746125.1">
    <property type="nucleotide sequence ID" value="NZ_JAAAMV010000025.1"/>
</dbReference>
<feature type="domain" description="SLH" evidence="3">
    <location>
        <begin position="859"/>
        <end position="918"/>
    </location>
</feature>
<dbReference type="Pfam" id="PF00395">
    <property type="entry name" value="SLH"/>
    <property type="match status" value="3"/>
</dbReference>
<dbReference type="EMBL" id="JAAAMV010000025">
    <property type="protein sequence ID" value="NBD27106.1"/>
    <property type="molecule type" value="Genomic_DNA"/>
</dbReference>
<accession>A0ABW9XWP0</accession>
<dbReference type="InterPro" id="IPR036249">
    <property type="entry name" value="Thioredoxin-like_sf"/>
</dbReference>